<dbReference type="Pfam" id="PF01494">
    <property type="entry name" value="FAD_binding_3"/>
    <property type="match status" value="1"/>
</dbReference>
<dbReference type="SUPFAM" id="SSF51905">
    <property type="entry name" value="FAD/NAD(P)-binding domain"/>
    <property type="match status" value="1"/>
</dbReference>
<comment type="similarity">
    <text evidence="1">Belongs to the paxM FAD-dependent monooxygenase family.</text>
</comment>
<keyword evidence="8" id="KW-1185">Reference proteome</keyword>
<protein>
    <submittedName>
        <fullName evidence="7">FAD/NAD(P)-binding domain-containing protein</fullName>
    </submittedName>
</protein>
<evidence type="ECO:0000259" key="6">
    <source>
        <dbReference type="Pfam" id="PF01494"/>
    </source>
</evidence>
<evidence type="ECO:0000313" key="7">
    <source>
        <dbReference type="EMBL" id="PMD52799.1"/>
    </source>
</evidence>
<dbReference type="EMBL" id="KZ613895">
    <property type="protein sequence ID" value="PMD52799.1"/>
    <property type="molecule type" value="Genomic_DNA"/>
</dbReference>
<dbReference type="Proteomes" id="UP000235371">
    <property type="component" value="Unassembled WGS sequence"/>
</dbReference>
<evidence type="ECO:0000256" key="3">
    <source>
        <dbReference type="ARBA" id="ARBA00022827"/>
    </source>
</evidence>
<dbReference type="OrthoDB" id="3558111at2759"/>
<name>A0A2J6SPV7_9HELO</name>
<keyword evidence="2" id="KW-0285">Flavoprotein</keyword>
<dbReference type="Gene3D" id="3.50.50.60">
    <property type="entry name" value="FAD/NAD(P)-binding domain"/>
    <property type="match status" value="2"/>
</dbReference>
<accession>A0A2J6SPV7</accession>
<evidence type="ECO:0000313" key="8">
    <source>
        <dbReference type="Proteomes" id="UP000235371"/>
    </source>
</evidence>
<gene>
    <name evidence="7" type="ORF">K444DRAFT_635744</name>
</gene>
<dbReference type="InterPro" id="IPR036188">
    <property type="entry name" value="FAD/NAD-bd_sf"/>
</dbReference>
<organism evidence="7 8">
    <name type="scientific">Hyaloscypha bicolor E</name>
    <dbReference type="NCBI Taxonomy" id="1095630"/>
    <lineage>
        <taxon>Eukaryota</taxon>
        <taxon>Fungi</taxon>
        <taxon>Dikarya</taxon>
        <taxon>Ascomycota</taxon>
        <taxon>Pezizomycotina</taxon>
        <taxon>Leotiomycetes</taxon>
        <taxon>Helotiales</taxon>
        <taxon>Hyaloscyphaceae</taxon>
        <taxon>Hyaloscypha</taxon>
        <taxon>Hyaloscypha bicolor</taxon>
    </lineage>
</organism>
<dbReference type="RefSeq" id="XP_024729703.1">
    <property type="nucleotide sequence ID" value="XM_024883909.1"/>
</dbReference>
<dbReference type="InterPro" id="IPR002938">
    <property type="entry name" value="FAD-bd"/>
</dbReference>
<dbReference type="GO" id="GO:0004497">
    <property type="term" value="F:monooxygenase activity"/>
    <property type="evidence" value="ECO:0007669"/>
    <property type="project" value="UniProtKB-KW"/>
</dbReference>
<feature type="domain" description="FAD-binding" evidence="6">
    <location>
        <begin position="78"/>
        <end position="237"/>
    </location>
</feature>
<dbReference type="PANTHER" id="PTHR13789">
    <property type="entry name" value="MONOOXYGENASE"/>
    <property type="match status" value="1"/>
</dbReference>
<evidence type="ECO:0000256" key="1">
    <source>
        <dbReference type="ARBA" id="ARBA00007992"/>
    </source>
</evidence>
<evidence type="ECO:0000256" key="2">
    <source>
        <dbReference type="ARBA" id="ARBA00022630"/>
    </source>
</evidence>
<keyword evidence="5" id="KW-0503">Monooxygenase</keyword>
<dbReference type="STRING" id="1095630.A0A2J6SPV7"/>
<dbReference type="PANTHER" id="PTHR13789:SF147">
    <property type="entry name" value="PUTATIVE (AFU_ORTHOLOGUE AFUA_2G01950)-RELATED"/>
    <property type="match status" value="1"/>
</dbReference>
<evidence type="ECO:0000256" key="4">
    <source>
        <dbReference type="ARBA" id="ARBA00023002"/>
    </source>
</evidence>
<reference evidence="7 8" key="1">
    <citation type="submission" date="2016-04" db="EMBL/GenBank/DDBJ databases">
        <title>A degradative enzymes factory behind the ericoid mycorrhizal symbiosis.</title>
        <authorList>
            <consortium name="DOE Joint Genome Institute"/>
            <person name="Martino E."/>
            <person name="Morin E."/>
            <person name="Grelet G."/>
            <person name="Kuo A."/>
            <person name="Kohler A."/>
            <person name="Daghino S."/>
            <person name="Barry K."/>
            <person name="Choi C."/>
            <person name="Cichocki N."/>
            <person name="Clum A."/>
            <person name="Copeland A."/>
            <person name="Hainaut M."/>
            <person name="Haridas S."/>
            <person name="Labutti K."/>
            <person name="Lindquist E."/>
            <person name="Lipzen A."/>
            <person name="Khouja H.-R."/>
            <person name="Murat C."/>
            <person name="Ohm R."/>
            <person name="Olson A."/>
            <person name="Spatafora J."/>
            <person name="Veneault-Fourrey C."/>
            <person name="Henrissat B."/>
            <person name="Grigoriev I."/>
            <person name="Martin F."/>
            <person name="Perotto S."/>
        </authorList>
    </citation>
    <scope>NUCLEOTIDE SEQUENCE [LARGE SCALE GENOMIC DNA]</scope>
    <source>
        <strain evidence="7 8">E</strain>
    </source>
</reference>
<dbReference type="InterPro" id="IPR050493">
    <property type="entry name" value="FAD-dep_Monooxygenase_BioMet"/>
</dbReference>
<dbReference type="GO" id="GO:0071949">
    <property type="term" value="F:FAD binding"/>
    <property type="evidence" value="ECO:0007669"/>
    <property type="project" value="InterPro"/>
</dbReference>
<dbReference type="GeneID" id="36591986"/>
<evidence type="ECO:0000256" key="5">
    <source>
        <dbReference type="ARBA" id="ARBA00023033"/>
    </source>
</evidence>
<keyword evidence="4" id="KW-0560">Oxidoreductase</keyword>
<dbReference type="InParanoid" id="A0A2J6SPV7"/>
<proteinExistence type="inferred from homology"/>
<dbReference type="AlphaFoldDB" id="A0A2J6SPV7"/>
<sequence length="433" mass="47962">MCQLKVVVNRNWGHLAPGWLPDVPDLSTPASLLICHSYDSSKGRLAPMRTEAYLARACFKIQTFSLLLATAVWQMPLKTVIVGTGIAGLGTAIALKDKGHIVTVVEATSQLQSIGGIITIQANANRILDSWGVYEVLLTICAASLFAPCARRYKDGEFIIKRPPELYKKEYGYPLLHVHRADLQQVLYKAAVERGITLRLGCPVVVIEDEDEENVAVVIEGGERIEADVIVGADGDKWLLGLDCSHPRDVNSAEGVGESRKQNMKLFKEHFKDFCSGNPESTVVRKGSICLEDNRNYTTILAHAILPFVGQGGGMALEDAATLAECLERAKTAEDVSKVLKAFQEIREPCCKLVQEWSIMKGKRATLPDGPEQEKRDEKLKSFNAWVKAKPWDKAHIHELPELESLNWKAWLIGHDAVGFANRELDKRFGSHN</sequence>
<keyword evidence="3" id="KW-0274">FAD</keyword>